<dbReference type="GO" id="GO:0007165">
    <property type="term" value="P:signal transduction"/>
    <property type="evidence" value="ECO:0007669"/>
    <property type="project" value="UniProtKB-KW"/>
</dbReference>
<evidence type="ECO:0000256" key="10">
    <source>
        <dbReference type="RuleBase" id="RU351113"/>
    </source>
</evidence>
<evidence type="ECO:0000256" key="6">
    <source>
        <dbReference type="ARBA" id="ARBA00022989"/>
    </source>
</evidence>
<proteinExistence type="evidence at transcript level"/>
<keyword evidence="8 10" id="KW-0675">Receptor</keyword>
<dbReference type="Pfam" id="PF02949">
    <property type="entry name" value="7tm_6"/>
    <property type="match status" value="1"/>
</dbReference>
<feature type="transmembrane region" description="Helical" evidence="10">
    <location>
        <begin position="137"/>
        <end position="154"/>
    </location>
</feature>
<evidence type="ECO:0000256" key="2">
    <source>
        <dbReference type="ARBA" id="ARBA00022475"/>
    </source>
</evidence>
<keyword evidence="9 10" id="KW-0807">Transducer</keyword>
<protein>
    <recommendedName>
        <fullName evidence="10">Odorant receptor</fullName>
    </recommendedName>
</protein>
<evidence type="ECO:0000256" key="7">
    <source>
        <dbReference type="ARBA" id="ARBA00023136"/>
    </source>
</evidence>
<sequence length="411" mass="46808">MFEPSEEILRELKISRETYLENDFFLARLSGLCRWNRLFSLFYFLSMTYAVASAVGFVLAAFSEKDRDQVLENIHFVPLIFNMASQAASYHYTQKEYLQLFRAVDSGFFNYDGDLDIATELEITEVKSVAKNRKKKFGHFYSMLMLVAGLGQILKKPLLYVLRGGGTKPVDGENNLVWEAPYGMYVPYADHWISYLTGMFLGYSACTFVSITAVGSVLSYQYMSEELLAEFKVVEITFSKCLRRAQTMYENRKNVLKANGKTSQITMKDCIIHCMNLSVKHHQHTLRMMNVFKDLMFFPLFMVIFDGALVLCISAYLTISDDVSLNLRITMPSVITAEATLAFIFCYYGEKLTEATEDVGDSIYNSDGWVQHSDIIRPYALIVKSFCNIPNELSAAGFSSVNHNTFGNVRT</sequence>
<dbReference type="PANTHER" id="PTHR21137">
    <property type="entry name" value="ODORANT RECEPTOR"/>
    <property type="match status" value="1"/>
</dbReference>
<feature type="transmembrane region" description="Helical" evidence="10">
    <location>
        <begin position="38"/>
        <end position="62"/>
    </location>
</feature>
<dbReference type="GO" id="GO:0004984">
    <property type="term" value="F:olfactory receptor activity"/>
    <property type="evidence" value="ECO:0007669"/>
    <property type="project" value="InterPro"/>
</dbReference>
<comment type="similarity">
    <text evidence="10">Belongs to the insect chemoreceptor superfamily. Heteromeric odorant receptor channel (TC 1.A.69) family.</text>
</comment>
<dbReference type="GO" id="GO:0005886">
    <property type="term" value="C:plasma membrane"/>
    <property type="evidence" value="ECO:0007669"/>
    <property type="project" value="UniProtKB-SubCell"/>
</dbReference>
<comment type="subcellular location">
    <subcellularLocation>
        <location evidence="1 10">Cell membrane</location>
        <topology evidence="1 10">Multi-pass membrane protein</topology>
    </subcellularLocation>
</comment>
<dbReference type="AlphaFoldDB" id="A0A1Q1NIS2"/>
<dbReference type="InterPro" id="IPR004117">
    <property type="entry name" value="7tm6_olfct_rcpt"/>
</dbReference>
<keyword evidence="5 10" id="KW-0552">Olfaction</keyword>
<evidence type="ECO:0000256" key="1">
    <source>
        <dbReference type="ARBA" id="ARBA00004651"/>
    </source>
</evidence>
<name>A0A1Q1NIS2_APOLU</name>
<evidence type="ECO:0000256" key="4">
    <source>
        <dbReference type="ARBA" id="ARBA00022692"/>
    </source>
</evidence>
<feature type="transmembrane region" description="Helical" evidence="10">
    <location>
        <begin position="329"/>
        <end position="348"/>
    </location>
</feature>
<comment type="caution">
    <text evidence="10">Lacks conserved residue(s) required for the propagation of feature annotation.</text>
</comment>
<keyword evidence="3 10" id="KW-0716">Sensory transduction</keyword>
<organism evidence="11">
    <name type="scientific">Apolygus lucorum</name>
    <name type="common">Small green plant bug</name>
    <name type="synonym">Lygocoris lucorum</name>
    <dbReference type="NCBI Taxonomy" id="248454"/>
    <lineage>
        <taxon>Eukaryota</taxon>
        <taxon>Metazoa</taxon>
        <taxon>Ecdysozoa</taxon>
        <taxon>Arthropoda</taxon>
        <taxon>Hexapoda</taxon>
        <taxon>Insecta</taxon>
        <taxon>Pterygota</taxon>
        <taxon>Neoptera</taxon>
        <taxon>Paraneoptera</taxon>
        <taxon>Hemiptera</taxon>
        <taxon>Heteroptera</taxon>
        <taxon>Panheteroptera</taxon>
        <taxon>Cimicomorpha</taxon>
        <taxon>Miridae</taxon>
        <taxon>Mirini</taxon>
        <taxon>Apolygus</taxon>
    </lineage>
</organism>
<dbReference type="EMBL" id="KU958231">
    <property type="protein sequence ID" value="AQM56060.1"/>
    <property type="molecule type" value="mRNA"/>
</dbReference>
<gene>
    <name evidence="11" type="primary">OR54</name>
</gene>
<dbReference type="PANTHER" id="PTHR21137:SF35">
    <property type="entry name" value="ODORANT RECEPTOR 19A-RELATED"/>
    <property type="match status" value="1"/>
</dbReference>
<keyword evidence="7 10" id="KW-0472">Membrane</keyword>
<evidence type="ECO:0000313" key="11">
    <source>
        <dbReference type="EMBL" id="AQM56060.1"/>
    </source>
</evidence>
<evidence type="ECO:0000256" key="9">
    <source>
        <dbReference type="ARBA" id="ARBA00023224"/>
    </source>
</evidence>
<evidence type="ECO:0000256" key="3">
    <source>
        <dbReference type="ARBA" id="ARBA00022606"/>
    </source>
</evidence>
<keyword evidence="4 10" id="KW-0812">Transmembrane</keyword>
<evidence type="ECO:0000256" key="8">
    <source>
        <dbReference type="ARBA" id="ARBA00023170"/>
    </source>
</evidence>
<dbReference type="GO" id="GO:0005549">
    <property type="term" value="F:odorant binding"/>
    <property type="evidence" value="ECO:0007669"/>
    <property type="project" value="InterPro"/>
</dbReference>
<feature type="transmembrane region" description="Helical" evidence="10">
    <location>
        <begin position="192"/>
        <end position="218"/>
    </location>
</feature>
<accession>A0A1Q1NIS2</accession>
<keyword evidence="6 10" id="KW-1133">Transmembrane helix</keyword>
<feature type="transmembrane region" description="Helical" evidence="10">
    <location>
        <begin position="295"/>
        <end position="317"/>
    </location>
</feature>
<reference evidence="11" key="2">
    <citation type="submission" date="2016-03" db="EMBL/GenBank/DDBJ databases">
        <authorList>
            <person name="Ploux O."/>
        </authorList>
    </citation>
    <scope>NUCLEOTIDE SEQUENCE</scope>
</reference>
<keyword evidence="2" id="KW-1003">Cell membrane</keyword>
<evidence type="ECO:0000256" key="5">
    <source>
        <dbReference type="ARBA" id="ARBA00022725"/>
    </source>
</evidence>
<reference evidence="11" key="1">
    <citation type="journal article" date="2016" name="Sci. Rep.">
        <title>Identification and expression analysis of an olfactory receptor gene family in green plant bug Apolygus lucorum (Meyer-Dur).</title>
        <authorList>
            <person name="An X.K."/>
            <person name="Sun L."/>
            <person name="Liu H.W."/>
            <person name="Liu D.F."/>
            <person name="Ding Y.X."/>
            <person name="Li L.M."/>
            <person name="Zhang Y.J."/>
            <person name="Guo Y.Y."/>
        </authorList>
    </citation>
    <scope>NUCLEOTIDE SEQUENCE</scope>
</reference>